<protein>
    <submittedName>
        <fullName evidence="2">Phage capsid protein</fullName>
    </submittedName>
    <submittedName>
        <fullName evidence="3">Phage-related minor capsid protein (Gpg protein)</fullName>
    </submittedName>
</protein>
<dbReference type="PATRIC" id="fig|1423743.5.peg.1594"/>
<reference evidence="2" key="1">
    <citation type="journal article" date="2014" name="Genome Announc.">
        <title>Draft Genome Sequences of Two Lactobacillus Strains, L. farraginis JCM 14108T and L. composti JCM 14202T, Isolated from Compost of Distilled Shochu Residue.</title>
        <authorList>
            <person name="Yuki M."/>
            <person name="Oshima K."/>
            <person name="Suda W."/>
            <person name="Kitahara M."/>
            <person name="Kitamura K."/>
            <person name="Iida T."/>
            <person name="Hattori M."/>
            <person name="Ohkuma M."/>
        </authorList>
    </citation>
    <scope>NUCLEOTIDE SEQUENCE [LARGE SCALE GENOMIC DNA]</scope>
    <source>
        <strain evidence="2">JCM 14108</strain>
    </source>
</reference>
<keyword evidence="5" id="KW-1185">Reference proteome</keyword>
<evidence type="ECO:0000313" key="2">
    <source>
        <dbReference type="EMBL" id="GAF37506.1"/>
    </source>
</evidence>
<dbReference type="Proteomes" id="UP000051966">
    <property type="component" value="Unassembled WGS sequence"/>
</dbReference>
<evidence type="ECO:0000313" key="3">
    <source>
        <dbReference type="EMBL" id="KRM11253.1"/>
    </source>
</evidence>
<reference evidence="3 5" key="2">
    <citation type="journal article" date="2015" name="Genome Announc.">
        <title>Expanding the biotechnology potential of lactobacilli through comparative genomics of 213 strains and associated genera.</title>
        <authorList>
            <person name="Sun Z."/>
            <person name="Harris H.M."/>
            <person name="McCann A."/>
            <person name="Guo C."/>
            <person name="Argimon S."/>
            <person name="Zhang W."/>
            <person name="Yang X."/>
            <person name="Jeffery I.B."/>
            <person name="Cooney J.C."/>
            <person name="Kagawa T.F."/>
            <person name="Liu W."/>
            <person name="Song Y."/>
            <person name="Salvetti E."/>
            <person name="Wrobel A."/>
            <person name="Rasinkangas P."/>
            <person name="Parkhill J."/>
            <person name="Rea M.C."/>
            <person name="O'Sullivan O."/>
            <person name="Ritari J."/>
            <person name="Douillard F.P."/>
            <person name="Paul Ross R."/>
            <person name="Yang R."/>
            <person name="Briner A.E."/>
            <person name="Felis G.E."/>
            <person name="de Vos W.M."/>
            <person name="Barrangou R."/>
            <person name="Klaenhammer T.R."/>
            <person name="Caufield P.W."/>
            <person name="Cui Y."/>
            <person name="Zhang H."/>
            <person name="O'Toole P.W."/>
        </authorList>
    </citation>
    <scope>NUCLEOTIDE SEQUENCE [LARGE SCALE GENOMIC DNA]</scope>
    <source>
        <strain evidence="3 5">DSM 18382</strain>
    </source>
</reference>
<evidence type="ECO:0000313" key="5">
    <source>
        <dbReference type="Proteomes" id="UP000051966"/>
    </source>
</evidence>
<evidence type="ECO:0000256" key="1">
    <source>
        <dbReference type="SAM" id="MobiDB-lite"/>
    </source>
</evidence>
<dbReference type="EMBL" id="AZFY01000024">
    <property type="protein sequence ID" value="KRM11253.1"/>
    <property type="molecule type" value="Genomic_DNA"/>
</dbReference>
<dbReference type="EMBL" id="BAKI01000035">
    <property type="protein sequence ID" value="GAF37506.1"/>
    <property type="molecule type" value="Genomic_DNA"/>
</dbReference>
<dbReference type="STRING" id="1423743.FD41_GL001536"/>
<organism evidence="2 4">
    <name type="scientific">Lentilactobacillus farraginis DSM 18382 = JCM 14108</name>
    <dbReference type="NCBI Taxonomy" id="1423743"/>
    <lineage>
        <taxon>Bacteria</taxon>
        <taxon>Bacillati</taxon>
        <taxon>Bacillota</taxon>
        <taxon>Bacilli</taxon>
        <taxon>Lactobacillales</taxon>
        <taxon>Lactobacillaceae</taxon>
        <taxon>Lentilactobacillus</taxon>
    </lineage>
</organism>
<evidence type="ECO:0000313" key="4">
    <source>
        <dbReference type="Proteomes" id="UP000019488"/>
    </source>
</evidence>
<accession>X0PLB0</accession>
<sequence length="366" mass="39174">MTVINGNPTNFSNLIEPTVFLDWIYRQSTQTNRFVQSGVLKNDPVLGGRLLQPGRTVEIPAMNDLSGDADEWNDTHDIQTNGVDSSMEYGIKMYQSKSFGNTDWGDLVSGASTQQQIANRFGNWWTRQDTKILLDTVKATFNNADIATAKSFGVGAEKELSAADFVKALARMGDVMDNTLSTLVVNSAAYSEMREQQLIEYLQPAGAATPIATYQGMSIVQDDSIPVASDGTTYALIFGPGAIDYATATPTNGLVVQRDEFQKGGMVAIIQKRVVTCHVAGTDVDLTQTNPNTYLADLAAGTKPLFQVSYDPRNIQLVKYGFKVGTDYVVPTINSPKSKASGTSTSGSGTSTSGSGSSTSGSSTSK</sequence>
<dbReference type="AlphaFoldDB" id="X0PLB0"/>
<feature type="compositionally biased region" description="Low complexity" evidence="1">
    <location>
        <begin position="341"/>
        <end position="366"/>
    </location>
</feature>
<comment type="caution">
    <text evidence="2">The sequence shown here is derived from an EMBL/GenBank/DDBJ whole genome shotgun (WGS) entry which is preliminary data.</text>
</comment>
<gene>
    <name evidence="3" type="ORF">FD41_GL001536</name>
    <name evidence="2" type="ORF">JCM14108_2542</name>
</gene>
<proteinExistence type="predicted"/>
<dbReference type="Proteomes" id="UP000019488">
    <property type="component" value="Unassembled WGS sequence"/>
</dbReference>
<name>X0PLB0_9LACO</name>
<dbReference type="RefSeq" id="WP_035180739.1">
    <property type="nucleotide sequence ID" value="NZ_AZFY01000024.1"/>
</dbReference>
<dbReference type="OrthoDB" id="6440753at2"/>
<feature type="region of interest" description="Disordered" evidence="1">
    <location>
        <begin position="333"/>
        <end position="366"/>
    </location>
</feature>